<gene>
    <name evidence="2" type="ORF">GWC95_12195</name>
</gene>
<dbReference type="InterPro" id="IPR050855">
    <property type="entry name" value="NDM-1-like"/>
</dbReference>
<dbReference type="SMART" id="SM00849">
    <property type="entry name" value="Lactamase_B"/>
    <property type="match status" value="1"/>
</dbReference>
<keyword evidence="3" id="KW-1185">Reference proteome</keyword>
<dbReference type="Gene3D" id="3.60.15.10">
    <property type="entry name" value="Ribonuclease Z/Hydroxyacylglutathione hydrolase-like"/>
    <property type="match status" value="1"/>
</dbReference>
<organism evidence="2 3">
    <name type="scientific">Sediminibacterium roseum</name>
    <dbReference type="NCBI Taxonomy" id="1978412"/>
    <lineage>
        <taxon>Bacteria</taxon>
        <taxon>Pseudomonadati</taxon>
        <taxon>Bacteroidota</taxon>
        <taxon>Chitinophagia</taxon>
        <taxon>Chitinophagales</taxon>
        <taxon>Chitinophagaceae</taxon>
        <taxon>Sediminibacterium</taxon>
    </lineage>
</organism>
<feature type="domain" description="Metallo-beta-lactamase" evidence="1">
    <location>
        <begin position="50"/>
        <end position="225"/>
    </location>
</feature>
<dbReference type="InterPro" id="IPR036866">
    <property type="entry name" value="RibonucZ/Hydroxyglut_hydro"/>
</dbReference>
<comment type="caution">
    <text evidence="2">The sequence shown here is derived from an EMBL/GenBank/DDBJ whole genome shotgun (WGS) entry which is preliminary data.</text>
</comment>
<dbReference type="InterPro" id="IPR001279">
    <property type="entry name" value="Metallo-B-lactamas"/>
</dbReference>
<dbReference type="Proteomes" id="UP000753802">
    <property type="component" value="Unassembled WGS sequence"/>
</dbReference>
<dbReference type="CDD" id="cd16282">
    <property type="entry name" value="metallo-hydrolase-like_MBL-fold"/>
    <property type="match status" value="1"/>
</dbReference>
<dbReference type="Pfam" id="PF00753">
    <property type="entry name" value="Lactamase_B"/>
    <property type="match status" value="1"/>
</dbReference>
<dbReference type="PANTHER" id="PTHR42951">
    <property type="entry name" value="METALLO-BETA-LACTAMASE DOMAIN-CONTAINING"/>
    <property type="match status" value="1"/>
</dbReference>
<name>A0ABW9ZWS7_9BACT</name>
<dbReference type="EMBL" id="JAACJS010000015">
    <property type="protein sequence ID" value="NCI50689.1"/>
    <property type="molecule type" value="Genomic_DNA"/>
</dbReference>
<accession>A0ABW9ZWS7</accession>
<reference evidence="2 3" key="1">
    <citation type="submission" date="2020-01" db="EMBL/GenBank/DDBJ databases">
        <title>Genome analysis.</title>
        <authorList>
            <person name="Wu S."/>
            <person name="Wang G."/>
        </authorList>
    </citation>
    <scope>NUCLEOTIDE SEQUENCE [LARGE SCALE GENOMIC DNA]</scope>
    <source>
        <strain evidence="2 3">SYL130</strain>
    </source>
</reference>
<sequence length="295" mass="32885">MQRRSFLRTTGLTAGLMALSSKEIFATLLQQPAYKIKMLRGDVGIFSEKGGTIGFYQSPDGYVVIDSQFADSAQHAISELKKLKDQPFKFLINTHHHGDHTGGNIAFKGLAEHVVGHENCLANYKRVTEKTADRQLYQDMTFGDTWKQKIGNESIRTYYFGAAHTNGDAIIHFEKSNIAHMGDLVFNQLPPYIDRSAGASIKNWIQVLQKTRQTFNNDTLFIFGHAGNPDNVTGGKAEIAAFEDYLTKLLAFTSEQIKAGKTREEIIKIKDIPGISWPNSGAERVFTAAYDELTS</sequence>
<evidence type="ECO:0000313" key="3">
    <source>
        <dbReference type="Proteomes" id="UP000753802"/>
    </source>
</evidence>
<evidence type="ECO:0000313" key="2">
    <source>
        <dbReference type="EMBL" id="NCI50689.1"/>
    </source>
</evidence>
<evidence type="ECO:0000259" key="1">
    <source>
        <dbReference type="SMART" id="SM00849"/>
    </source>
</evidence>
<dbReference type="RefSeq" id="WP_161819005.1">
    <property type="nucleotide sequence ID" value="NZ_JAACJS010000015.1"/>
</dbReference>
<protein>
    <submittedName>
        <fullName evidence="2">MBL fold metallo-hydrolase</fullName>
    </submittedName>
</protein>
<dbReference type="SUPFAM" id="SSF56281">
    <property type="entry name" value="Metallo-hydrolase/oxidoreductase"/>
    <property type="match status" value="1"/>
</dbReference>
<proteinExistence type="predicted"/>